<dbReference type="Gene3D" id="1.10.30.10">
    <property type="entry name" value="High mobility group box domain"/>
    <property type="match status" value="1"/>
</dbReference>
<dbReference type="SMR" id="B4QB21"/>
<feature type="compositionally biased region" description="Polar residues" evidence="10">
    <location>
        <begin position="616"/>
        <end position="635"/>
    </location>
</feature>
<accession>B4QB21</accession>
<sequence>MSTNVVVSMEEKAVADDLPYFPEKFPGKVCCLCNLGEKSALGQGEILQLKAPAPAEIKDKYPTDRLREDGSRLFYGAKQAASSSGDCHYELDKIGQPDVVHPAEFLDEGFVYVHRMCIMWSLRKSQISDADAAYFATHFAEFLEQKCNFCGRYGASINCKMNCRQVHHWPCAAAAGCLLILESFTVFCTEHLSQVPVICSDNNVECLSCSSLGDLSKLIMCSTCGDHLHSTCIGLANLPDTRSGWNCARCTKCQICRQQDSNDTKHPLDALASPNVPELDMANSVSTVPSAEVIEKPMRESPAVLVDSFMVPNQLPQEQKFHNQLYLGGNTLVNPAQQLQFRQQAPPNANKQNMQTIMSQVVLQTEKRPEEEQKVVEPVTETLNAGTQKTAEKMRKDEDLGLMATISAVLYANTEHPNLKELFPIWNDRCKQILKRWRSLCNEKKAPFLQKAKDNRSALRQRREQNKIPMPPKPQKQEELGRVWKQPPKLKEDQPNMFVTYNGNAYDMGNYVGGPAQAASNNPNPHHVMPNVNDNLVIKATMQRNQVHTTAASTLKMTTVDNRLELNTAVYGTEPIGDKKLRNLLQKNSTEPMLMGANSDLFLGNDVMRLGMMQNTPITQNNPMLSISGKSQPSEGRSLEQDVKLGEPQEATSSAVELENVGFSDLLGGLGEGDDDDLLKSLTSEMGDDFNILEYADPELDVNVLNSLDFDDNEKCST</sequence>
<dbReference type="GO" id="GO:0003713">
    <property type="term" value="F:transcription coactivator activity"/>
    <property type="evidence" value="ECO:0007669"/>
    <property type="project" value="EnsemblMetazoa"/>
</dbReference>
<evidence type="ECO:0000256" key="5">
    <source>
        <dbReference type="ARBA" id="ARBA00022833"/>
    </source>
</evidence>
<dbReference type="FunFam" id="3.30.40.10:FF:000566">
    <property type="entry name" value="Histone-lysine N-methyltransferase"/>
    <property type="match status" value="1"/>
</dbReference>
<protein>
    <submittedName>
        <fullName evidence="12">GD11808</fullName>
    </submittedName>
</protein>
<keyword evidence="4 9" id="KW-0863">Zinc-finger</keyword>
<evidence type="ECO:0000256" key="7">
    <source>
        <dbReference type="ARBA" id="ARBA00023163"/>
    </source>
</evidence>
<dbReference type="Pfam" id="PF00628">
    <property type="entry name" value="PHD"/>
    <property type="match status" value="1"/>
</dbReference>
<dbReference type="GO" id="GO:0000785">
    <property type="term" value="C:chromatin"/>
    <property type="evidence" value="ECO:0007669"/>
    <property type="project" value="EnsemblMetazoa"/>
</dbReference>
<dbReference type="STRING" id="7240.B4QB21"/>
<dbReference type="GO" id="GO:0008586">
    <property type="term" value="P:imaginal disc-derived wing vein morphogenesis"/>
    <property type="evidence" value="ECO:0007669"/>
    <property type="project" value="EnsemblMetazoa"/>
</dbReference>
<dbReference type="InterPro" id="IPR019787">
    <property type="entry name" value="Znf_PHD-finger"/>
</dbReference>
<reference evidence="12 13" key="1">
    <citation type="journal article" date="2007" name="Nature">
        <title>Evolution of genes and genomes on the Drosophila phylogeny.</title>
        <authorList>
            <consortium name="Drosophila 12 Genomes Consortium"/>
            <person name="Clark A.G."/>
            <person name="Eisen M.B."/>
            <person name="Smith D.R."/>
            <person name="Bergman C.M."/>
            <person name="Oliver B."/>
            <person name="Markow T.A."/>
            <person name="Kaufman T.C."/>
            <person name="Kellis M."/>
            <person name="Gelbart W."/>
            <person name="Iyer V.N."/>
            <person name="Pollard D.A."/>
            <person name="Sackton T.B."/>
            <person name="Larracuente A.M."/>
            <person name="Singh N.D."/>
            <person name="Abad J.P."/>
            <person name="Abt D.N."/>
            <person name="Adryan B."/>
            <person name="Aguade M."/>
            <person name="Akashi H."/>
            <person name="Anderson W.W."/>
            <person name="Aquadro C.F."/>
            <person name="Ardell D.H."/>
            <person name="Arguello R."/>
            <person name="Artieri C.G."/>
            <person name="Barbash D.A."/>
            <person name="Barker D."/>
            <person name="Barsanti P."/>
            <person name="Batterham P."/>
            <person name="Batzoglou S."/>
            <person name="Begun D."/>
            <person name="Bhutkar A."/>
            <person name="Blanco E."/>
            <person name="Bosak S.A."/>
            <person name="Bradley R.K."/>
            <person name="Brand A.D."/>
            <person name="Brent M.R."/>
            <person name="Brooks A.N."/>
            <person name="Brown R.H."/>
            <person name="Butlin R.K."/>
            <person name="Caggese C."/>
            <person name="Calvi B.R."/>
            <person name="Bernardo de Carvalho A."/>
            <person name="Caspi A."/>
            <person name="Castrezana S."/>
            <person name="Celniker S.E."/>
            <person name="Chang J.L."/>
            <person name="Chapple C."/>
            <person name="Chatterji S."/>
            <person name="Chinwalla A."/>
            <person name="Civetta A."/>
            <person name="Clifton S.W."/>
            <person name="Comeron J.M."/>
            <person name="Costello J.C."/>
            <person name="Coyne J.A."/>
            <person name="Daub J."/>
            <person name="David R.G."/>
            <person name="Delcher A.L."/>
            <person name="Delehaunty K."/>
            <person name="Do C.B."/>
            <person name="Ebling H."/>
            <person name="Edwards K."/>
            <person name="Eickbush T."/>
            <person name="Evans J.D."/>
            <person name="Filipski A."/>
            <person name="Findeiss S."/>
            <person name="Freyhult E."/>
            <person name="Fulton L."/>
            <person name="Fulton R."/>
            <person name="Garcia A.C."/>
            <person name="Gardiner A."/>
            <person name="Garfield D.A."/>
            <person name="Garvin B.E."/>
            <person name="Gibson G."/>
            <person name="Gilbert D."/>
            <person name="Gnerre S."/>
            <person name="Godfrey J."/>
            <person name="Good R."/>
            <person name="Gotea V."/>
            <person name="Gravely B."/>
            <person name="Greenberg A.J."/>
            <person name="Griffiths-Jones S."/>
            <person name="Gross S."/>
            <person name="Guigo R."/>
            <person name="Gustafson E.A."/>
            <person name="Haerty W."/>
            <person name="Hahn M.W."/>
            <person name="Halligan D.L."/>
            <person name="Halpern A.L."/>
            <person name="Halter G.M."/>
            <person name="Han M.V."/>
            <person name="Heger A."/>
            <person name="Hillier L."/>
            <person name="Hinrichs A.S."/>
            <person name="Holmes I."/>
            <person name="Hoskins R.A."/>
            <person name="Hubisz M.J."/>
            <person name="Hultmark D."/>
            <person name="Huntley M.A."/>
            <person name="Jaffe D.B."/>
            <person name="Jagadeeshan S."/>
            <person name="Jeck W.R."/>
            <person name="Johnson J."/>
            <person name="Jones C.D."/>
            <person name="Jordan W.C."/>
            <person name="Karpen G.H."/>
            <person name="Kataoka E."/>
            <person name="Keightley P.D."/>
            <person name="Kheradpour P."/>
            <person name="Kirkness E.F."/>
            <person name="Koerich L.B."/>
            <person name="Kristiansen K."/>
            <person name="Kudrna D."/>
            <person name="Kulathinal R.J."/>
            <person name="Kumar S."/>
            <person name="Kwok R."/>
            <person name="Lander E."/>
            <person name="Langley C.H."/>
            <person name="Lapoint R."/>
            <person name="Lazzaro B.P."/>
            <person name="Lee S.J."/>
            <person name="Levesque L."/>
            <person name="Li R."/>
            <person name="Lin C.F."/>
            <person name="Lin M.F."/>
            <person name="Lindblad-Toh K."/>
            <person name="Llopart A."/>
            <person name="Long M."/>
            <person name="Low L."/>
            <person name="Lozovsky E."/>
            <person name="Lu J."/>
            <person name="Luo M."/>
            <person name="Machado C.A."/>
            <person name="Makalowski W."/>
            <person name="Marzo M."/>
            <person name="Matsuda M."/>
            <person name="Matzkin L."/>
            <person name="McAllister B."/>
            <person name="McBride C.S."/>
            <person name="McKernan B."/>
            <person name="McKernan K."/>
            <person name="Mendez-Lago M."/>
            <person name="Minx P."/>
            <person name="Mollenhauer M.U."/>
            <person name="Montooth K."/>
            <person name="Mount S.M."/>
            <person name="Mu X."/>
            <person name="Myers E."/>
            <person name="Negre B."/>
            <person name="Newfeld S."/>
            <person name="Nielsen R."/>
            <person name="Noor M.A."/>
            <person name="O'Grady P."/>
            <person name="Pachter L."/>
            <person name="Papaceit M."/>
            <person name="Parisi M.J."/>
            <person name="Parisi M."/>
            <person name="Parts L."/>
            <person name="Pedersen J.S."/>
            <person name="Pesole G."/>
            <person name="Phillippy A.M."/>
            <person name="Ponting C.P."/>
            <person name="Pop M."/>
            <person name="Porcelli D."/>
            <person name="Powell J.R."/>
            <person name="Prohaska S."/>
            <person name="Pruitt K."/>
            <person name="Puig M."/>
            <person name="Quesneville H."/>
            <person name="Ram K.R."/>
            <person name="Rand D."/>
            <person name="Rasmussen M.D."/>
            <person name="Reed L.K."/>
            <person name="Reenan R."/>
            <person name="Reily A."/>
            <person name="Remington K.A."/>
            <person name="Rieger T.T."/>
            <person name="Ritchie M.G."/>
            <person name="Robin C."/>
            <person name="Rogers Y.H."/>
            <person name="Rohde C."/>
            <person name="Rozas J."/>
            <person name="Rubenfield M.J."/>
            <person name="Ruiz A."/>
            <person name="Russo S."/>
            <person name="Salzberg S.L."/>
            <person name="Sanchez-Gracia A."/>
            <person name="Saranga D.J."/>
            <person name="Sato H."/>
            <person name="Schaeffer S.W."/>
            <person name="Schatz M.C."/>
            <person name="Schlenke T."/>
            <person name="Schwartz R."/>
            <person name="Segarra C."/>
            <person name="Singh R.S."/>
            <person name="Sirot L."/>
            <person name="Sirota M."/>
            <person name="Sisneros N.B."/>
            <person name="Smith C.D."/>
            <person name="Smith T.F."/>
            <person name="Spieth J."/>
            <person name="Stage D.E."/>
            <person name="Stark A."/>
            <person name="Stephan W."/>
            <person name="Strausberg R.L."/>
            <person name="Strempel S."/>
            <person name="Sturgill D."/>
            <person name="Sutton G."/>
            <person name="Sutton G.G."/>
            <person name="Tao W."/>
            <person name="Teichmann S."/>
            <person name="Tobari Y.N."/>
            <person name="Tomimura Y."/>
            <person name="Tsolas J.M."/>
            <person name="Valente V.L."/>
            <person name="Venter E."/>
            <person name="Venter J.C."/>
            <person name="Vicario S."/>
            <person name="Vieira F.G."/>
            <person name="Vilella A.J."/>
            <person name="Villasante A."/>
            <person name="Walenz B."/>
            <person name="Wang J."/>
            <person name="Wasserman M."/>
            <person name="Watts T."/>
            <person name="Wilson D."/>
            <person name="Wilson R.K."/>
            <person name="Wing R.A."/>
            <person name="Wolfner M.F."/>
            <person name="Wong A."/>
            <person name="Wong G.K."/>
            <person name="Wu C.I."/>
            <person name="Wu G."/>
            <person name="Yamamoto D."/>
            <person name="Yang H.P."/>
            <person name="Yang S.P."/>
            <person name="Yorke J.A."/>
            <person name="Yoshida K."/>
            <person name="Zdobnov E."/>
            <person name="Zhang P."/>
            <person name="Zhang Y."/>
            <person name="Zimin A.V."/>
            <person name="Baldwin J."/>
            <person name="Abdouelleil A."/>
            <person name="Abdulkadir J."/>
            <person name="Abebe A."/>
            <person name="Abera B."/>
            <person name="Abreu J."/>
            <person name="Acer S.C."/>
            <person name="Aftuck L."/>
            <person name="Alexander A."/>
            <person name="An P."/>
            <person name="Anderson E."/>
            <person name="Anderson S."/>
            <person name="Arachi H."/>
            <person name="Azer M."/>
            <person name="Bachantsang P."/>
            <person name="Barry A."/>
            <person name="Bayul T."/>
            <person name="Berlin A."/>
            <person name="Bessette D."/>
            <person name="Bloom T."/>
            <person name="Blye J."/>
            <person name="Boguslavskiy L."/>
            <person name="Bonnet C."/>
            <person name="Boukhgalter B."/>
            <person name="Bourzgui I."/>
            <person name="Brown A."/>
            <person name="Cahill P."/>
            <person name="Channer S."/>
            <person name="Cheshatsang Y."/>
            <person name="Chuda L."/>
            <person name="Citroen M."/>
            <person name="Collymore A."/>
            <person name="Cooke P."/>
            <person name="Costello M."/>
            <person name="D'Aco K."/>
            <person name="Daza R."/>
            <person name="De Haan G."/>
            <person name="DeGray S."/>
            <person name="DeMaso C."/>
            <person name="Dhargay N."/>
            <person name="Dooley K."/>
            <person name="Dooley E."/>
            <person name="Doricent M."/>
            <person name="Dorje P."/>
            <person name="Dorjee K."/>
            <person name="Dupes A."/>
            <person name="Elong R."/>
            <person name="Falk J."/>
            <person name="Farina A."/>
            <person name="Faro S."/>
            <person name="Ferguson D."/>
            <person name="Fisher S."/>
            <person name="Foley C.D."/>
            <person name="Franke A."/>
            <person name="Friedrich D."/>
            <person name="Gadbois L."/>
            <person name="Gearin G."/>
            <person name="Gearin C.R."/>
            <person name="Giannoukos G."/>
            <person name="Goode T."/>
            <person name="Graham J."/>
            <person name="Grandbois E."/>
            <person name="Grewal S."/>
            <person name="Gyaltsen K."/>
            <person name="Hafez N."/>
            <person name="Hagos B."/>
            <person name="Hall J."/>
            <person name="Henson C."/>
            <person name="Hollinger A."/>
            <person name="Honan T."/>
            <person name="Huard M.D."/>
            <person name="Hughes L."/>
            <person name="Hurhula B."/>
            <person name="Husby M.E."/>
            <person name="Kamat A."/>
            <person name="Kanga B."/>
            <person name="Kashin S."/>
            <person name="Khazanovich D."/>
            <person name="Kisner P."/>
            <person name="Lance K."/>
            <person name="Lara M."/>
            <person name="Lee W."/>
            <person name="Lennon N."/>
            <person name="Letendre F."/>
            <person name="LeVine R."/>
            <person name="Lipovsky A."/>
            <person name="Liu X."/>
            <person name="Liu J."/>
            <person name="Liu S."/>
            <person name="Lokyitsang T."/>
            <person name="Lokyitsang Y."/>
            <person name="Lubonja R."/>
            <person name="Lui A."/>
            <person name="MacDonald P."/>
            <person name="Magnisalis V."/>
            <person name="Maru K."/>
            <person name="Matthews C."/>
            <person name="McCusker W."/>
            <person name="McDonough S."/>
            <person name="Mehta T."/>
            <person name="Meldrim J."/>
            <person name="Meneus L."/>
            <person name="Mihai O."/>
            <person name="Mihalev A."/>
            <person name="Mihova T."/>
            <person name="Mittelman R."/>
            <person name="Mlenga V."/>
            <person name="Montmayeur A."/>
            <person name="Mulrain L."/>
            <person name="Navidi A."/>
            <person name="Naylor J."/>
            <person name="Negash T."/>
            <person name="Nguyen T."/>
            <person name="Nguyen N."/>
            <person name="Nicol R."/>
            <person name="Norbu C."/>
            <person name="Norbu N."/>
            <person name="Novod N."/>
            <person name="O'Neill B."/>
            <person name="Osman S."/>
            <person name="Markiewicz E."/>
            <person name="Oyono O.L."/>
            <person name="Patti C."/>
            <person name="Phunkhang P."/>
            <person name="Pierre F."/>
            <person name="Priest M."/>
            <person name="Raghuraman S."/>
            <person name="Rege F."/>
            <person name="Reyes R."/>
            <person name="Rise C."/>
            <person name="Rogov P."/>
            <person name="Ross K."/>
            <person name="Ryan E."/>
            <person name="Settipalli S."/>
            <person name="Shea T."/>
            <person name="Sherpa N."/>
            <person name="Shi L."/>
            <person name="Shih D."/>
            <person name="Sparrow T."/>
            <person name="Spaulding J."/>
            <person name="Stalker J."/>
            <person name="Stange-Thomann N."/>
            <person name="Stavropoulos S."/>
            <person name="Stone C."/>
            <person name="Strader C."/>
            <person name="Tesfaye S."/>
            <person name="Thomson T."/>
            <person name="Thoulutsang Y."/>
            <person name="Thoulutsang D."/>
            <person name="Topham K."/>
            <person name="Topping I."/>
            <person name="Tsamla T."/>
            <person name="Vassiliev H."/>
            <person name="Vo A."/>
            <person name="Wangchuk T."/>
            <person name="Wangdi T."/>
            <person name="Weiand M."/>
            <person name="Wilkinson J."/>
            <person name="Wilson A."/>
            <person name="Yadav S."/>
            <person name="Young G."/>
            <person name="Yu Q."/>
            <person name="Zembek L."/>
            <person name="Zhong D."/>
            <person name="Zimmer A."/>
            <person name="Zwirko Z."/>
            <person name="Jaffe D.B."/>
            <person name="Alvarez P."/>
            <person name="Brockman W."/>
            <person name="Butler J."/>
            <person name="Chin C."/>
            <person name="Gnerre S."/>
            <person name="Grabherr M."/>
            <person name="Kleber M."/>
            <person name="Mauceli E."/>
            <person name="MacCallum I."/>
        </authorList>
    </citation>
    <scope>NUCLEOTIDE SEQUENCE [LARGE SCALE GENOMIC DNA]</scope>
    <source>
        <strain evidence="13">white501</strain>
    </source>
</reference>
<evidence type="ECO:0000313" key="12">
    <source>
        <dbReference type="EMBL" id="EDX08458.1"/>
    </source>
</evidence>
<dbReference type="PANTHER" id="PTHR45888">
    <property type="entry name" value="HL01030P-RELATED"/>
    <property type="match status" value="1"/>
</dbReference>
<dbReference type="GO" id="GO:0008270">
    <property type="term" value="F:zinc ion binding"/>
    <property type="evidence" value="ECO:0007669"/>
    <property type="project" value="UniProtKB-KW"/>
</dbReference>
<dbReference type="InterPro" id="IPR019786">
    <property type="entry name" value="Zinc_finger_PHD-type_CS"/>
</dbReference>
<dbReference type="SUPFAM" id="SSF57903">
    <property type="entry name" value="FYVE/PHD zinc finger"/>
    <property type="match status" value="1"/>
</dbReference>
<dbReference type="OrthoDB" id="308383at2759"/>
<dbReference type="CDD" id="cd15665">
    <property type="entry name" value="ePHD1_KMT2C_like"/>
    <property type="match status" value="1"/>
</dbReference>
<dbReference type="FunFam" id="1.10.30.10:FF:000009">
    <property type="entry name" value="Histone-lysine N-methyltransferase"/>
    <property type="match status" value="1"/>
</dbReference>
<evidence type="ECO:0000256" key="6">
    <source>
        <dbReference type="ARBA" id="ARBA00023015"/>
    </source>
</evidence>
<organism evidence="12 13">
    <name type="scientific">Drosophila simulans</name>
    <name type="common">Fruit fly</name>
    <dbReference type="NCBI Taxonomy" id="7240"/>
    <lineage>
        <taxon>Eukaryota</taxon>
        <taxon>Metazoa</taxon>
        <taxon>Ecdysozoa</taxon>
        <taxon>Arthropoda</taxon>
        <taxon>Hexapoda</taxon>
        <taxon>Insecta</taxon>
        <taxon>Pterygota</taxon>
        <taxon>Neoptera</taxon>
        <taxon>Endopterygota</taxon>
        <taxon>Diptera</taxon>
        <taxon>Brachycera</taxon>
        <taxon>Muscomorpha</taxon>
        <taxon>Ephydroidea</taxon>
        <taxon>Drosophilidae</taxon>
        <taxon>Drosophila</taxon>
        <taxon>Sophophora</taxon>
    </lineage>
</organism>
<dbReference type="GO" id="GO:0120142">
    <property type="term" value="P:positive regulation of ecdysone receptor signaling pathway"/>
    <property type="evidence" value="ECO:0007669"/>
    <property type="project" value="EnsemblMetazoa"/>
</dbReference>
<proteinExistence type="predicted"/>
<dbReference type="GO" id="GO:0140946">
    <property type="term" value="F:histone H3K4 dimethyltransferase activity"/>
    <property type="evidence" value="ECO:0007669"/>
    <property type="project" value="EnsemblMetazoa"/>
</dbReference>
<evidence type="ECO:0000256" key="3">
    <source>
        <dbReference type="ARBA" id="ARBA00022737"/>
    </source>
</evidence>
<gene>
    <name evidence="12" type="primary">Dsim\GD11808</name>
    <name evidence="12" type="ORF">Dsim_GD11808</name>
</gene>
<keyword evidence="13" id="KW-1185">Reference proteome</keyword>
<dbReference type="CDD" id="cd15509">
    <property type="entry name" value="PHD1_KMT2C_like"/>
    <property type="match status" value="1"/>
</dbReference>
<name>B4QB21_DROSI</name>
<dbReference type="Gene3D" id="3.30.40.10">
    <property type="entry name" value="Zinc/RING finger domain, C3HC4 (zinc finger)"/>
    <property type="match status" value="2"/>
</dbReference>
<dbReference type="Proteomes" id="UP000000304">
    <property type="component" value="Chromosome 2R"/>
</dbReference>
<dbReference type="PROSITE" id="PS01359">
    <property type="entry name" value="ZF_PHD_1"/>
    <property type="match status" value="1"/>
</dbReference>
<feature type="region of interest" description="Disordered" evidence="10">
    <location>
        <begin position="453"/>
        <end position="481"/>
    </location>
</feature>
<dbReference type="PhylomeDB" id="B4QB21"/>
<evidence type="ECO:0000256" key="4">
    <source>
        <dbReference type="ARBA" id="ARBA00022771"/>
    </source>
</evidence>
<feature type="compositionally biased region" description="Basic and acidic residues" evidence="10">
    <location>
        <begin position="637"/>
        <end position="647"/>
    </location>
</feature>
<dbReference type="InterPro" id="IPR001965">
    <property type="entry name" value="Znf_PHD"/>
</dbReference>
<evidence type="ECO:0000313" key="13">
    <source>
        <dbReference type="Proteomes" id="UP000000304"/>
    </source>
</evidence>
<dbReference type="GO" id="GO:0003682">
    <property type="term" value="F:chromatin binding"/>
    <property type="evidence" value="ECO:0007669"/>
    <property type="project" value="EnsemblMetazoa"/>
</dbReference>
<dbReference type="EMBL" id="CM000362">
    <property type="protein sequence ID" value="EDX08458.1"/>
    <property type="molecule type" value="Genomic_DNA"/>
</dbReference>
<dbReference type="CDD" id="cd21997">
    <property type="entry name" value="HMG_KMT2C-like"/>
    <property type="match status" value="1"/>
</dbReference>
<evidence type="ECO:0000256" key="8">
    <source>
        <dbReference type="ARBA" id="ARBA00023242"/>
    </source>
</evidence>
<dbReference type="GO" id="GO:0140945">
    <property type="term" value="F:histone H3K4 monomethyltransferase activity"/>
    <property type="evidence" value="ECO:0007669"/>
    <property type="project" value="EnsemblMetazoa"/>
</dbReference>
<dbReference type="GO" id="GO:0045944">
    <property type="term" value="P:positive regulation of transcription by RNA polymerase II"/>
    <property type="evidence" value="ECO:0007669"/>
    <property type="project" value="EnsemblMetazoa"/>
</dbReference>
<keyword evidence="3" id="KW-0677">Repeat</keyword>
<dbReference type="GO" id="GO:0005700">
    <property type="term" value="C:polytene chromosome"/>
    <property type="evidence" value="ECO:0007669"/>
    <property type="project" value="EnsemblMetazoa"/>
</dbReference>
<dbReference type="GO" id="GO:0044666">
    <property type="term" value="C:MLL3/4 complex"/>
    <property type="evidence" value="ECO:0007669"/>
    <property type="project" value="EnsemblMetazoa"/>
</dbReference>
<keyword evidence="5" id="KW-0862">Zinc</keyword>
<keyword evidence="2" id="KW-0479">Metal-binding</keyword>
<dbReference type="HOGENOM" id="CLU_385083_0_0_1"/>
<feature type="domain" description="PHD-type" evidence="11">
    <location>
        <begin position="203"/>
        <end position="253"/>
    </location>
</feature>
<dbReference type="InterPro" id="IPR036910">
    <property type="entry name" value="HMG_box_dom_sf"/>
</dbReference>
<dbReference type="AlphaFoldDB" id="B4QB21"/>
<evidence type="ECO:0000259" key="11">
    <source>
        <dbReference type="PROSITE" id="PS50016"/>
    </source>
</evidence>
<evidence type="ECO:0000256" key="1">
    <source>
        <dbReference type="ARBA" id="ARBA00004123"/>
    </source>
</evidence>
<feature type="region of interest" description="Disordered" evidence="10">
    <location>
        <begin position="616"/>
        <end position="654"/>
    </location>
</feature>
<keyword evidence="8" id="KW-0539">Nucleus</keyword>
<dbReference type="PANTHER" id="PTHR45888:SF6">
    <property type="entry name" value="HL01030P-RELATED"/>
    <property type="match status" value="1"/>
</dbReference>
<keyword evidence="7" id="KW-0804">Transcription</keyword>
<dbReference type="GO" id="GO:0016922">
    <property type="term" value="F:nuclear receptor binding"/>
    <property type="evidence" value="ECO:0007669"/>
    <property type="project" value="EnsemblMetazoa"/>
</dbReference>
<dbReference type="InterPro" id="IPR011011">
    <property type="entry name" value="Znf_FYVE_PHD"/>
</dbReference>
<dbReference type="PROSITE" id="PS50016">
    <property type="entry name" value="ZF_PHD_2"/>
    <property type="match status" value="1"/>
</dbReference>
<dbReference type="SMART" id="SM00249">
    <property type="entry name" value="PHD"/>
    <property type="match status" value="2"/>
</dbReference>
<keyword evidence="6" id="KW-0805">Transcription regulation</keyword>
<comment type="subcellular location">
    <subcellularLocation>
        <location evidence="1">Nucleus</location>
    </subcellularLocation>
</comment>
<feature type="compositionally biased region" description="Basic and acidic residues" evidence="10">
    <location>
        <begin position="453"/>
        <end position="466"/>
    </location>
</feature>
<evidence type="ECO:0000256" key="2">
    <source>
        <dbReference type="ARBA" id="ARBA00022723"/>
    </source>
</evidence>
<dbReference type="InterPro" id="IPR013083">
    <property type="entry name" value="Znf_RING/FYVE/PHD"/>
</dbReference>
<evidence type="ECO:0000256" key="10">
    <source>
        <dbReference type="SAM" id="MobiDB-lite"/>
    </source>
</evidence>
<evidence type="ECO:0000256" key="9">
    <source>
        <dbReference type="PROSITE-ProRule" id="PRU00146"/>
    </source>
</evidence>
<dbReference type="GO" id="GO:0018990">
    <property type="term" value="P:ecdysis, chitin-based cuticle"/>
    <property type="evidence" value="ECO:0007669"/>
    <property type="project" value="EnsemblMetazoa"/>
</dbReference>